<keyword evidence="2" id="KW-1185">Reference proteome</keyword>
<organism evidence="1 2">
    <name type="scientific">Sphingomonas citri</name>
    <dbReference type="NCBI Taxonomy" id="2862499"/>
    <lineage>
        <taxon>Bacteria</taxon>
        <taxon>Pseudomonadati</taxon>
        <taxon>Pseudomonadota</taxon>
        <taxon>Alphaproteobacteria</taxon>
        <taxon>Sphingomonadales</taxon>
        <taxon>Sphingomonadaceae</taxon>
        <taxon>Sphingomonas</taxon>
    </lineage>
</organism>
<name>A0ABS7BII4_9SPHN</name>
<proteinExistence type="predicted"/>
<comment type="caution">
    <text evidence="1">The sequence shown here is derived from an EMBL/GenBank/DDBJ whole genome shotgun (WGS) entry which is preliminary data.</text>
</comment>
<protein>
    <submittedName>
        <fullName evidence="1">Uncharacterized protein</fullName>
    </submittedName>
</protein>
<evidence type="ECO:0000313" key="2">
    <source>
        <dbReference type="Proteomes" id="UP000759103"/>
    </source>
</evidence>
<dbReference type="Proteomes" id="UP000759103">
    <property type="component" value="Unassembled WGS sequence"/>
</dbReference>
<sequence>METRDPQLARSDALGDTAGGDFRVQIDASCGLIGQQINVPTAPYL</sequence>
<evidence type="ECO:0000313" key="1">
    <source>
        <dbReference type="EMBL" id="MBW6529394.1"/>
    </source>
</evidence>
<accession>A0ABS7BII4</accession>
<dbReference type="EMBL" id="JAHXZN010000001">
    <property type="protein sequence ID" value="MBW6529394.1"/>
    <property type="molecule type" value="Genomic_DNA"/>
</dbReference>
<dbReference type="RefSeq" id="WP_219746944.1">
    <property type="nucleotide sequence ID" value="NZ_JAHXZN010000001.1"/>
</dbReference>
<reference evidence="1 2" key="1">
    <citation type="submission" date="2021-07" db="EMBL/GenBank/DDBJ databases">
        <title>Sphingomonas sp.</title>
        <authorList>
            <person name="Feng G."/>
            <person name="Li J."/>
            <person name="Pan M."/>
        </authorList>
    </citation>
    <scope>NUCLEOTIDE SEQUENCE [LARGE SCALE GENOMIC DNA]</scope>
    <source>
        <strain evidence="1 2">RRHST34</strain>
    </source>
</reference>
<gene>
    <name evidence="1" type="ORF">KZ820_01480</name>
</gene>